<reference evidence="1 2" key="1">
    <citation type="submission" date="2020-05" db="EMBL/GenBank/DDBJ databases">
        <title>Whole genome shotgun sequence of Streptomyces microflavus NBRC 13062.</title>
        <authorList>
            <person name="Komaki H."/>
            <person name="Tamura T."/>
        </authorList>
    </citation>
    <scope>NUCLEOTIDE SEQUENCE [LARGE SCALE GENOMIC DNA]</scope>
    <source>
        <strain evidence="1 2">NBRC 13062</strain>
    </source>
</reference>
<dbReference type="EMBL" id="BLWD01000001">
    <property type="protein sequence ID" value="GFN09123.1"/>
    <property type="molecule type" value="Genomic_DNA"/>
</dbReference>
<dbReference type="AlphaFoldDB" id="A0A7J0D331"/>
<evidence type="ECO:0000313" key="1">
    <source>
        <dbReference type="EMBL" id="GFN09123.1"/>
    </source>
</evidence>
<accession>A0A7J0D331</accession>
<organism evidence="1 2">
    <name type="scientific">Streptomyces microflavus</name>
    <name type="common">Streptomyces lipmanii</name>
    <dbReference type="NCBI Taxonomy" id="1919"/>
    <lineage>
        <taxon>Bacteria</taxon>
        <taxon>Bacillati</taxon>
        <taxon>Actinomycetota</taxon>
        <taxon>Actinomycetes</taxon>
        <taxon>Kitasatosporales</taxon>
        <taxon>Streptomycetaceae</taxon>
        <taxon>Streptomyces</taxon>
    </lineage>
</organism>
<comment type="caution">
    <text evidence="1">The sequence shown here is derived from an EMBL/GenBank/DDBJ whole genome shotgun (WGS) entry which is preliminary data.</text>
</comment>
<dbReference type="Proteomes" id="UP000498740">
    <property type="component" value="Unassembled WGS sequence"/>
</dbReference>
<protein>
    <submittedName>
        <fullName evidence="1">Uncharacterized protein</fullName>
    </submittedName>
</protein>
<gene>
    <name evidence="1" type="ORF">Smic_76790</name>
</gene>
<evidence type="ECO:0000313" key="2">
    <source>
        <dbReference type="Proteomes" id="UP000498740"/>
    </source>
</evidence>
<sequence length="125" mass="12339">MRFVVLGAGLGAEGVFHVGQLQQLAGLGGVDDVRGGHGVPGSVADVLEGDRADQVALGVGGDGTGVGQDGETAGGDVRGEHRLQDGEGDARFVAELADAAGAGVEERQVQGFGAQRVPLPVVGAD</sequence>
<name>A0A7J0D331_STRMI</name>
<proteinExistence type="predicted"/>